<evidence type="ECO:0000256" key="7">
    <source>
        <dbReference type="SAM" id="Phobius"/>
    </source>
</evidence>
<dbReference type="PROSITE" id="PS50111">
    <property type="entry name" value="CHEMOTAXIS_TRANSDUC_2"/>
    <property type="match status" value="1"/>
</dbReference>
<dbReference type="AlphaFoldDB" id="A0A285CLL5"/>
<name>A0A285CLL5_9BACI</name>
<dbReference type="SMART" id="SM00283">
    <property type="entry name" value="MA"/>
    <property type="match status" value="1"/>
</dbReference>
<accession>A0A285CLL5</accession>
<dbReference type="EMBL" id="OAOP01000002">
    <property type="protein sequence ID" value="SNX67906.1"/>
    <property type="molecule type" value="Genomic_DNA"/>
</dbReference>
<keyword evidence="2" id="KW-1003">Cell membrane</keyword>
<comment type="similarity">
    <text evidence="5">Belongs to the methyl-accepting chemotaxis (MCP) protein family.</text>
</comment>
<evidence type="ECO:0000259" key="9">
    <source>
        <dbReference type="PROSITE" id="PS50885"/>
    </source>
</evidence>
<keyword evidence="3 7" id="KW-0472">Membrane</keyword>
<evidence type="ECO:0000256" key="1">
    <source>
        <dbReference type="ARBA" id="ARBA00004236"/>
    </source>
</evidence>
<dbReference type="InterPro" id="IPR003660">
    <property type="entry name" value="HAMP_dom"/>
</dbReference>
<keyword evidence="7" id="KW-1133">Transmembrane helix</keyword>
<evidence type="ECO:0000313" key="10">
    <source>
        <dbReference type="EMBL" id="SNX67906.1"/>
    </source>
</evidence>
<feature type="transmembrane region" description="Helical" evidence="7">
    <location>
        <begin position="24"/>
        <end position="44"/>
    </location>
</feature>
<dbReference type="GO" id="GO:0007165">
    <property type="term" value="P:signal transduction"/>
    <property type="evidence" value="ECO:0007669"/>
    <property type="project" value="UniProtKB-KW"/>
</dbReference>
<keyword evidence="4 6" id="KW-0807">Transducer</keyword>
<dbReference type="Pfam" id="PF00015">
    <property type="entry name" value="MCPsignal"/>
    <property type="match status" value="1"/>
</dbReference>
<dbReference type="GO" id="GO:0005886">
    <property type="term" value="C:plasma membrane"/>
    <property type="evidence" value="ECO:0007669"/>
    <property type="project" value="UniProtKB-SubCell"/>
</dbReference>
<evidence type="ECO:0000256" key="3">
    <source>
        <dbReference type="ARBA" id="ARBA00023136"/>
    </source>
</evidence>
<evidence type="ECO:0000256" key="5">
    <source>
        <dbReference type="ARBA" id="ARBA00029447"/>
    </source>
</evidence>
<evidence type="ECO:0000256" key="2">
    <source>
        <dbReference type="ARBA" id="ARBA00022475"/>
    </source>
</evidence>
<keyword evidence="7" id="KW-0812">Transmembrane</keyword>
<evidence type="ECO:0000313" key="11">
    <source>
        <dbReference type="Proteomes" id="UP000219546"/>
    </source>
</evidence>
<dbReference type="InterPro" id="IPR004089">
    <property type="entry name" value="MCPsignal_dom"/>
</dbReference>
<feature type="transmembrane region" description="Helical" evidence="7">
    <location>
        <begin position="186"/>
        <end position="205"/>
    </location>
</feature>
<dbReference type="Gene3D" id="6.10.340.10">
    <property type="match status" value="1"/>
</dbReference>
<dbReference type="SUPFAM" id="SSF58104">
    <property type="entry name" value="Methyl-accepting chemotaxis protein (MCP) signaling domain"/>
    <property type="match status" value="1"/>
</dbReference>
<feature type="domain" description="HAMP" evidence="9">
    <location>
        <begin position="207"/>
        <end position="263"/>
    </location>
</feature>
<dbReference type="OrthoDB" id="2010115at2"/>
<dbReference type="RefSeq" id="WP_097157318.1">
    <property type="nucleotide sequence ID" value="NZ_JBEPMQ010000013.1"/>
</dbReference>
<dbReference type="Proteomes" id="UP000219546">
    <property type="component" value="Unassembled WGS sequence"/>
</dbReference>
<dbReference type="PROSITE" id="PS50885">
    <property type="entry name" value="HAMP"/>
    <property type="match status" value="1"/>
</dbReference>
<feature type="domain" description="Methyl-accepting transducer" evidence="8">
    <location>
        <begin position="282"/>
        <end position="532"/>
    </location>
</feature>
<gene>
    <name evidence="10" type="ORF">SAMN05877753_102110</name>
</gene>
<evidence type="ECO:0000256" key="4">
    <source>
        <dbReference type="ARBA" id="ARBA00023224"/>
    </source>
</evidence>
<organism evidence="10 11">
    <name type="scientific">Bacillus oleivorans</name>
    <dbReference type="NCBI Taxonomy" id="1448271"/>
    <lineage>
        <taxon>Bacteria</taxon>
        <taxon>Bacillati</taxon>
        <taxon>Bacillota</taxon>
        <taxon>Bacilli</taxon>
        <taxon>Bacillales</taxon>
        <taxon>Bacillaceae</taxon>
        <taxon>Bacillus</taxon>
    </lineage>
</organism>
<reference evidence="10 11" key="1">
    <citation type="submission" date="2017-08" db="EMBL/GenBank/DDBJ databases">
        <authorList>
            <person name="de Groot N.N."/>
        </authorList>
    </citation>
    <scope>NUCLEOTIDE SEQUENCE [LARGE SCALE GENOMIC DNA]</scope>
    <source>
        <strain evidence="10 11">JC228</strain>
    </source>
</reference>
<dbReference type="PANTHER" id="PTHR32089">
    <property type="entry name" value="METHYL-ACCEPTING CHEMOTAXIS PROTEIN MCPB"/>
    <property type="match status" value="1"/>
</dbReference>
<dbReference type="Gene3D" id="1.10.287.950">
    <property type="entry name" value="Methyl-accepting chemotaxis protein"/>
    <property type="match status" value="1"/>
</dbReference>
<proteinExistence type="inferred from homology"/>
<protein>
    <submittedName>
        <fullName evidence="10">Methyl-accepting chemotaxis protein</fullName>
    </submittedName>
</protein>
<comment type="subcellular location">
    <subcellularLocation>
        <location evidence="1">Cell membrane</location>
    </subcellularLocation>
</comment>
<dbReference type="PANTHER" id="PTHR32089:SF112">
    <property type="entry name" value="LYSOZYME-LIKE PROTEIN-RELATED"/>
    <property type="match status" value="1"/>
</dbReference>
<evidence type="ECO:0000259" key="8">
    <source>
        <dbReference type="PROSITE" id="PS50111"/>
    </source>
</evidence>
<sequence>MLKKSLNVILQGFKLKQLSLRTRLVLLIFPLFLLSASVTTLITYNQAMENGIKLMEERLETELQFIYETSQSLMYQYVGDPDSFNRELEKAIKRQDANFSQDGYRGDFFFVRDETISPIGSSNSLYKPTESVLGEMKNKTSGVIHDEINGDPITIGFQEIQEIRGKYAILIPQNEYLSSIYELRELLLSILIVSSIVIFLIIFLITRSITKPIHTLSQHMSKMNGTKLQLSELEISEKRSSPEIQNLVGTYNIMIGQMKKMIEEIQQTSSHLIQAESKLKSNAEILKEEQHHVQEVLQNVHIGAKETAASSYMTTKEQKNMAQSVSLVTSKVNEMMRQTEGSTSYTEEGKSTMDAMIHGTIEMKGKMVNMSHAIKSMEDHTSKIGDVLLTIKKIAEQTKLLSLNAAIEAARAGDAGTGFMVVADEIKKLAEHSSNAVQQVGMMTARIDQQAKQVTNQFSLLEKEFENQDVMANQSIELFDKLLHDLRIIMEWTMDVGQEVNLLVSTLPTIEIRTEEVNIIAEKTIKSVDDMNLYFTKLGERLDTNVYLAETLSELSARLTHLLRKFEIEQQTGTTP</sequence>
<keyword evidence="11" id="KW-1185">Reference proteome</keyword>
<evidence type="ECO:0000256" key="6">
    <source>
        <dbReference type="PROSITE-ProRule" id="PRU00284"/>
    </source>
</evidence>